<dbReference type="Proteomes" id="UP000550508">
    <property type="component" value="Unassembled WGS sequence"/>
</dbReference>
<evidence type="ECO:0000259" key="2">
    <source>
        <dbReference type="PROSITE" id="PS51186"/>
    </source>
</evidence>
<dbReference type="InterPro" id="IPR056935">
    <property type="entry name" value="Rv0428c-like_C"/>
</dbReference>
<dbReference type="PROSITE" id="PS51186">
    <property type="entry name" value="GNAT"/>
    <property type="match status" value="1"/>
</dbReference>
<reference evidence="3 4" key="1">
    <citation type="submission" date="2020-05" db="EMBL/GenBank/DDBJ databases">
        <authorList>
            <person name="Kim M.K."/>
        </authorList>
    </citation>
    <scope>NUCLEOTIDE SEQUENCE [LARGE SCALE GENOMIC DNA]</scope>
    <source>
        <strain evidence="3 4">BT25</strain>
    </source>
</reference>
<evidence type="ECO:0000313" key="3">
    <source>
        <dbReference type="EMBL" id="NTS32239.1"/>
    </source>
</evidence>
<sequence length="251" mass="27636">MQLAKIRQIEAVGFRAWPASSVHYDGSWAIRITASHPSKRLNSVNPLDPGDVADMENRVARAAQRFRAYGRPPTFRLSPLAPQELDTYLESIGWARFDESMVMVADLAHVDVGDAIDQIPLKDIGRFIDASIKVQGDDPSVKPGLFEVISGIKPSKGLFVVEENAEPVATAIGVQDGALVGLFNISTAAERRRAGLGRAIVRSALKWAEQHGAKKAWLQVEVENTAAIGLYEQLGFKEAYRYVYRQAPDHE</sequence>
<dbReference type="InterPro" id="IPR016181">
    <property type="entry name" value="Acyl_CoA_acyltransferase"/>
</dbReference>
<dbReference type="InterPro" id="IPR050769">
    <property type="entry name" value="NAT_camello-type"/>
</dbReference>
<feature type="domain" description="N-acetyltransferase" evidence="2">
    <location>
        <begin position="114"/>
        <end position="251"/>
    </location>
</feature>
<dbReference type="Gene3D" id="3.40.630.30">
    <property type="match status" value="1"/>
</dbReference>
<dbReference type="PANTHER" id="PTHR13947:SF37">
    <property type="entry name" value="LD18367P"/>
    <property type="match status" value="1"/>
</dbReference>
<accession>A0A849VUC3</accession>
<dbReference type="SUPFAM" id="SSF55729">
    <property type="entry name" value="Acyl-CoA N-acyltransferases (Nat)"/>
    <property type="match status" value="1"/>
</dbReference>
<name>A0A849VUC3_9HYPH</name>
<evidence type="ECO:0000313" key="4">
    <source>
        <dbReference type="Proteomes" id="UP000550508"/>
    </source>
</evidence>
<dbReference type="Pfam" id="PF24553">
    <property type="entry name" value="Rv0428c_C"/>
    <property type="match status" value="1"/>
</dbReference>
<dbReference type="PANTHER" id="PTHR13947">
    <property type="entry name" value="GNAT FAMILY N-ACETYLTRANSFERASE"/>
    <property type="match status" value="1"/>
</dbReference>
<dbReference type="EMBL" id="JABUMX010000003">
    <property type="protein sequence ID" value="NTS32239.1"/>
    <property type="molecule type" value="Genomic_DNA"/>
</dbReference>
<dbReference type="RefSeq" id="WP_027229673.1">
    <property type="nucleotide sequence ID" value="NZ_CP088292.1"/>
</dbReference>
<dbReference type="GO" id="GO:0008080">
    <property type="term" value="F:N-acetyltransferase activity"/>
    <property type="evidence" value="ECO:0007669"/>
    <property type="project" value="InterPro"/>
</dbReference>
<organism evidence="3 4">
    <name type="scientific">Phyllobacterium pellucidum</name>
    <dbReference type="NCBI Taxonomy" id="2740464"/>
    <lineage>
        <taxon>Bacteria</taxon>
        <taxon>Pseudomonadati</taxon>
        <taxon>Pseudomonadota</taxon>
        <taxon>Alphaproteobacteria</taxon>
        <taxon>Hyphomicrobiales</taxon>
        <taxon>Phyllobacteriaceae</taxon>
        <taxon>Phyllobacterium</taxon>
    </lineage>
</organism>
<evidence type="ECO:0000256" key="1">
    <source>
        <dbReference type="ARBA" id="ARBA00022679"/>
    </source>
</evidence>
<dbReference type="AlphaFoldDB" id="A0A849VUC3"/>
<keyword evidence="4" id="KW-1185">Reference proteome</keyword>
<proteinExistence type="predicted"/>
<protein>
    <submittedName>
        <fullName evidence="3">GNAT family N-acetyltransferase</fullName>
    </submittedName>
</protein>
<dbReference type="CDD" id="cd04301">
    <property type="entry name" value="NAT_SF"/>
    <property type="match status" value="1"/>
</dbReference>
<dbReference type="InterPro" id="IPR000182">
    <property type="entry name" value="GNAT_dom"/>
</dbReference>
<comment type="caution">
    <text evidence="3">The sequence shown here is derived from an EMBL/GenBank/DDBJ whole genome shotgun (WGS) entry which is preliminary data.</text>
</comment>
<gene>
    <name evidence="3" type="ORF">HQ945_13330</name>
</gene>
<keyword evidence="1 3" id="KW-0808">Transferase</keyword>